<evidence type="ECO:0000313" key="2">
    <source>
        <dbReference type="EMBL" id="CAA9262523.1"/>
    </source>
</evidence>
<dbReference type="Pfam" id="PF14366">
    <property type="entry name" value="DUF4410"/>
    <property type="match status" value="1"/>
</dbReference>
<dbReference type="EMBL" id="CADCTA010000099">
    <property type="protein sequence ID" value="CAA9262523.1"/>
    <property type="molecule type" value="Genomic_DNA"/>
</dbReference>
<sequence>MYVTSATVNGGGAASTAPIDPKDLSAVEGVRMVTNNCGVGAANPKAIYIRPFCIDQATVQGDFAHSEGEVPIRKALTPHSFASTLKQQLGKIAPTRILEEDETPRTGWLVEGDFTMVDGGSPAGRFFLGTVGVGRSYLAMRVRVTDVDAGVVVYEFDVAGGSRLQGRHGTIRASGLGKATPFDLVNAAERIYLTLDPNPHRYGERGDLALR</sequence>
<evidence type="ECO:0000256" key="1">
    <source>
        <dbReference type="SAM" id="MobiDB-lite"/>
    </source>
</evidence>
<protein>
    <submittedName>
        <fullName evidence="2">Uncharacterized protein</fullName>
    </submittedName>
</protein>
<dbReference type="InterPro" id="IPR025522">
    <property type="entry name" value="DUF4410"/>
</dbReference>
<dbReference type="AlphaFoldDB" id="A0A6J4IXX8"/>
<gene>
    <name evidence="2" type="ORF">AVDCRST_MAG42-2809</name>
</gene>
<accession>A0A6J4IXX8</accession>
<name>A0A6J4IXX8_9BACT</name>
<feature type="region of interest" description="Disordered" evidence="1">
    <location>
        <begin position="1"/>
        <end position="20"/>
    </location>
</feature>
<organism evidence="2">
    <name type="scientific">uncultured Chthoniobacterales bacterium</name>
    <dbReference type="NCBI Taxonomy" id="1836801"/>
    <lineage>
        <taxon>Bacteria</taxon>
        <taxon>Pseudomonadati</taxon>
        <taxon>Verrucomicrobiota</taxon>
        <taxon>Spartobacteria</taxon>
        <taxon>Chthoniobacterales</taxon>
        <taxon>environmental samples</taxon>
    </lineage>
</organism>
<proteinExistence type="predicted"/>
<reference evidence="2" key="1">
    <citation type="submission" date="2020-02" db="EMBL/GenBank/DDBJ databases">
        <authorList>
            <person name="Meier V. D."/>
        </authorList>
    </citation>
    <scope>NUCLEOTIDE SEQUENCE</scope>
    <source>
        <strain evidence="2">AVDCRST_MAG42</strain>
    </source>
</reference>